<evidence type="ECO:0000313" key="2">
    <source>
        <dbReference type="EMBL" id="KNC75016.1"/>
    </source>
</evidence>
<dbReference type="AlphaFoldDB" id="A0A0L0FEX1"/>
<gene>
    <name evidence="2" type="ORF">SARC_12451</name>
</gene>
<feature type="non-terminal residue" evidence="2">
    <location>
        <position position="327"/>
    </location>
</feature>
<dbReference type="GeneID" id="25912955"/>
<proteinExistence type="predicted"/>
<sequence length="327" mass="35948">MSTGKNEVILRQQAIVDRDARSLTTYAWTQSSAEGIEVRETCLYRAIRPEAAADISLHRSNSSATKQLGGSATETGTPYHSHTSTQGDVPEKTLVTRSLDVLVTMLPGIDAVVEWHVVKMHRTFVEGSLYWLKMHMDELREANEFESWSPGSPHCLGDGQDTVNPLRKLGTWPECDDTLSDTTRLSTKIITSLTHAAHPPTTNKPITSLCGALEIPPPLNLRHLTPKSSSSGADALVSSDDQLEFSPWDTSRGKALKSGTLLKYTNFFSGWQKRWFCLERDRSGVAGGGSGSLVMHLLYYESETDQAQPRGKMAVNGMEIDVVKGMV</sequence>
<dbReference type="SUPFAM" id="SSF50729">
    <property type="entry name" value="PH domain-like"/>
    <property type="match status" value="1"/>
</dbReference>
<feature type="region of interest" description="Disordered" evidence="1">
    <location>
        <begin position="58"/>
        <end position="91"/>
    </location>
</feature>
<protein>
    <recommendedName>
        <fullName evidence="4">PH domain-containing protein</fullName>
    </recommendedName>
</protein>
<dbReference type="RefSeq" id="XP_014148918.1">
    <property type="nucleotide sequence ID" value="XM_014293443.1"/>
</dbReference>
<evidence type="ECO:0000256" key="1">
    <source>
        <dbReference type="SAM" id="MobiDB-lite"/>
    </source>
</evidence>
<evidence type="ECO:0000313" key="3">
    <source>
        <dbReference type="Proteomes" id="UP000054560"/>
    </source>
</evidence>
<dbReference type="InterPro" id="IPR011993">
    <property type="entry name" value="PH-like_dom_sf"/>
</dbReference>
<dbReference type="Gene3D" id="2.30.29.30">
    <property type="entry name" value="Pleckstrin-homology domain (PH domain)/Phosphotyrosine-binding domain (PTB)"/>
    <property type="match status" value="1"/>
</dbReference>
<name>A0A0L0FEX1_9EUKA</name>
<reference evidence="2 3" key="1">
    <citation type="submission" date="2011-02" db="EMBL/GenBank/DDBJ databases">
        <title>The Genome Sequence of Sphaeroforma arctica JP610.</title>
        <authorList>
            <consortium name="The Broad Institute Genome Sequencing Platform"/>
            <person name="Russ C."/>
            <person name="Cuomo C."/>
            <person name="Young S.K."/>
            <person name="Zeng Q."/>
            <person name="Gargeya S."/>
            <person name="Alvarado L."/>
            <person name="Berlin A."/>
            <person name="Chapman S.B."/>
            <person name="Chen Z."/>
            <person name="Freedman E."/>
            <person name="Gellesch M."/>
            <person name="Goldberg J."/>
            <person name="Griggs A."/>
            <person name="Gujja S."/>
            <person name="Heilman E."/>
            <person name="Heiman D."/>
            <person name="Howarth C."/>
            <person name="Mehta T."/>
            <person name="Neiman D."/>
            <person name="Pearson M."/>
            <person name="Roberts A."/>
            <person name="Saif S."/>
            <person name="Shea T."/>
            <person name="Shenoy N."/>
            <person name="Sisk P."/>
            <person name="Stolte C."/>
            <person name="Sykes S."/>
            <person name="White J."/>
            <person name="Yandava C."/>
            <person name="Burger G."/>
            <person name="Gray M.W."/>
            <person name="Holland P.W.H."/>
            <person name="King N."/>
            <person name="Lang F.B.F."/>
            <person name="Roger A.J."/>
            <person name="Ruiz-Trillo I."/>
            <person name="Haas B."/>
            <person name="Nusbaum C."/>
            <person name="Birren B."/>
        </authorList>
    </citation>
    <scope>NUCLEOTIDE SEQUENCE [LARGE SCALE GENOMIC DNA]</scope>
    <source>
        <strain evidence="2 3">JP610</strain>
    </source>
</reference>
<keyword evidence="3" id="KW-1185">Reference proteome</keyword>
<dbReference type="EMBL" id="KQ243908">
    <property type="protein sequence ID" value="KNC75016.1"/>
    <property type="molecule type" value="Genomic_DNA"/>
</dbReference>
<feature type="compositionally biased region" description="Polar residues" evidence="1">
    <location>
        <begin position="58"/>
        <end position="87"/>
    </location>
</feature>
<organism evidence="2 3">
    <name type="scientific">Sphaeroforma arctica JP610</name>
    <dbReference type="NCBI Taxonomy" id="667725"/>
    <lineage>
        <taxon>Eukaryota</taxon>
        <taxon>Ichthyosporea</taxon>
        <taxon>Ichthyophonida</taxon>
        <taxon>Sphaeroforma</taxon>
    </lineage>
</organism>
<accession>A0A0L0FEX1</accession>
<dbReference type="OrthoDB" id="1854502at2759"/>
<evidence type="ECO:0008006" key="4">
    <source>
        <dbReference type="Google" id="ProtNLM"/>
    </source>
</evidence>
<dbReference type="Proteomes" id="UP000054560">
    <property type="component" value="Unassembled WGS sequence"/>
</dbReference>